<protein>
    <submittedName>
        <fullName evidence="1">Uncharacterized protein</fullName>
    </submittedName>
</protein>
<evidence type="ECO:0000313" key="1">
    <source>
        <dbReference type="EMBL" id="KKK61651.1"/>
    </source>
</evidence>
<name>A0A0F8ZP12_9ZZZZ</name>
<proteinExistence type="predicted"/>
<feature type="non-terminal residue" evidence="1">
    <location>
        <position position="62"/>
    </location>
</feature>
<accession>A0A0F8ZP12</accession>
<sequence length="62" mass="6484">MTGSDAPKKVGKTPKRFIISVFGHQKTCMTRFALTAPGPVLFFNTDISTVGAVGKSQKGLGG</sequence>
<dbReference type="EMBL" id="LAZR01062375">
    <property type="protein sequence ID" value="KKK61651.1"/>
    <property type="molecule type" value="Genomic_DNA"/>
</dbReference>
<dbReference type="AlphaFoldDB" id="A0A0F8ZP12"/>
<reference evidence="1" key="1">
    <citation type="journal article" date="2015" name="Nature">
        <title>Complex archaea that bridge the gap between prokaryotes and eukaryotes.</title>
        <authorList>
            <person name="Spang A."/>
            <person name="Saw J.H."/>
            <person name="Jorgensen S.L."/>
            <person name="Zaremba-Niedzwiedzka K."/>
            <person name="Martijn J."/>
            <person name="Lind A.E."/>
            <person name="van Eijk R."/>
            <person name="Schleper C."/>
            <person name="Guy L."/>
            <person name="Ettema T.J."/>
        </authorList>
    </citation>
    <scope>NUCLEOTIDE SEQUENCE</scope>
</reference>
<organism evidence="1">
    <name type="scientific">marine sediment metagenome</name>
    <dbReference type="NCBI Taxonomy" id="412755"/>
    <lineage>
        <taxon>unclassified sequences</taxon>
        <taxon>metagenomes</taxon>
        <taxon>ecological metagenomes</taxon>
    </lineage>
</organism>
<gene>
    <name evidence="1" type="ORF">LCGC14_3012220</name>
</gene>
<comment type="caution">
    <text evidence="1">The sequence shown here is derived from an EMBL/GenBank/DDBJ whole genome shotgun (WGS) entry which is preliminary data.</text>
</comment>